<dbReference type="Pfam" id="PF10344">
    <property type="entry name" value="Hobbit"/>
    <property type="match status" value="1"/>
</dbReference>
<dbReference type="PANTHER" id="PTHR15678:SF6">
    <property type="entry name" value="BRIDGE-LIKE LIPID TRANSFER PROTEIN FAMILY MEMBER 2"/>
    <property type="match status" value="1"/>
</dbReference>
<dbReference type="InterPro" id="IPR045167">
    <property type="entry name" value="Hobbit"/>
</dbReference>
<dbReference type="AlphaFoldDB" id="A0A0M3HHV8"/>
<name>A0A0M3HHV8_ASCLU</name>
<keyword evidence="1" id="KW-1185">Reference proteome</keyword>
<dbReference type="WBParaSite" id="ALUE_0000110301-mRNA-1">
    <property type="protein sequence ID" value="ALUE_0000110301-mRNA-1"/>
    <property type="gene ID" value="ALUE_0000110301"/>
</dbReference>
<evidence type="ECO:0000313" key="1">
    <source>
        <dbReference type="Proteomes" id="UP000036681"/>
    </source>
</evidence>
<sequence>MKRVSFAVDLINSQAVLRGKERDGFVLLTAARASVTQRFHLPVWNKSQLLGKRSWCAILSGMQYFAPLVMAQHQGQQNGSPSTTHKEQFRWLPRDVIEEKTCSDPNISDKLDNYISTGEAVGGVVAAYPPGLLSQSRHPLKRLQCSYAMI</sequence>
<dbReference type="Proteomes" id="UP000036681">
    <property type="component" value="Unplaced"/>
</dbReference>
<dbReference type="PANTHER" id="PTHR15678">
    <property type="entry name" value="ANTIGEN MLAA-22-RELATED"/>
    <property type="match status" value="1"/>
</dbReference>
<proteinExistence type="predicted"/>
<evidence type="ECO:0000313" key="2">
    <source>
        <dbReference type="WBParaSite" id="ALUE_0000110301-mRNA-1"/>
    </source>
</evidence>
<organism evidence="1 2">
    <name type="scientific">Ascaris lumbricoides</name>
    <name type="common">Giant roundworm</name>
    <dbReference type="NCBI Taxonomy" id="6252"/>
    <lineage>
        <taxon>Eukaryota</taxon>
        <taxon>Metazoa</taxon>
        <taxon>Ecdysozoa</taxon>
        <taxon>Nematoda</taxon>
        <taxon>Chromadorea</taxon>
        <taxon>Rhabditida</taxon>
        <taxon>Spirurina</taxon>
        <taxon>Ascaridomorpha</taxon>
        <taxon>Ascaridoidea</taxon>
        <taxon>Ascarididae</taxon>
        <taxon>Ascaris</taxon>
    </lineage>
</organism>
<protein>
    <submittedName>
        <fullName evidence="2">Uncharacterized protein</fullName>
    </submittedName>
</protein>
<reference evidence="2" key="1">
    <citation type="submission" date="2017-02" db="UniProtKB">
        <authorList>
            <consortium name="WormBaseParasite"/>
        </authorList>
    </citation>
    <scope>IDENTIFICATION</scope>
</reference>
<accession>A0A0M3HHV8</accession>